<accession>A0A142ES54</accession>
<dbReference type="InterPro" id="IPR030677">
    <property type="entry name" value="Nnr"/>
</dbReference>
<dbReference type="EC" id="4.2.1.136" evidence="19"/>
<feature type="binding site" evidence="18">
    <location>
        <begin position="59"/>
        <end position="63"/>
    </location>
    <ligand>
        <name>(6S)-NADPHX</name>
        <dbReference type="ChEBI" id="CHEBI:64076"/>
    </ligand>
</feature>
<dbReference type="Gene3D" id="3.40.1190.20">
    <property type="match status" value="1"/>
</dbReference>
<evidence type="ECO:0000256" key="9">
    <source>
        <dbReference type="ARBA" id="ARBA00022958"/>
    </source>
</evidence>
<comment type="catalytic activity">
    <reaction evidence="1 18 19">
        <text>(6R)-NADHX = (6S)-NADHX</text>
        <dbReference type="Rhea" id="RHEA:32215"/>
        <dbReference type="ChEBI" id="CHEBI:64074"/>
        <dbReference type="ChEBI" id="CHEBI:64075"/>
        <dbReference type="EC" id="5.1.99.6"/>
    </reaction>
</comment>
<feature type="binding site" evidence="17">
    <location>
        <position position="366"/>
    </location>
    <ligand>
        <name>(6S)-NADPHX</name>
        <dbReference type="ChEBI" id="CHEBI:64076"/>
    </ligand>
</feature>
<feature type="binding site" evidence="17">
    <location>
        <position position="316"/>
    </location>
    <ligand>
        <name>(6S)-NADPHX</name>
        <dbReference type="ChEBI" id="CHEBI:64076"/>
    </ligand>
</feature>
<dbReference type="GO" id="GO:0046872">
    <property type="term" value="F:metal ion binding"/>
    <property type="evidence" value="ECO:0007669"/>
    <property type="project" value="UniProtKB-UniRule"/>
</dbReference>
<dbReference type="PROSITE" id="PS01050">
    <property type="entry name" value="YJEF_C_2"/>
    <property type="match status" value="1"/>
</dbReference>
<evidence type="ECO:0000256" key="6">
    <source>
        <dbReference type="ARBA" id="ARBA00022741"/>
    </source>
</evidence>
<keyword evidence="23" id="KW-1185">Reference proteome</keyword>
<dbReference type="GO" id="GO:0110051">
    <property type="term" value="P:metabolite repair"/>
    <property type="evidence" value="ECO:0007669"/>
    <property type="project" value="TreeGrafter"/>
</dbReference>
<organism evidence="22 23">
    <name type="scientific">Algoriphagus sanaruensis</name>
    <dbReference type="NCBI Taxonomy" id="1727163"/>
    <lineage>
        <taxon>Bacteria</taxon>
        <taxon>Pseudomonadati</taxon>
        <taxon>Bacteroidota</taxon>
        <taxon>Cytophagia</taxon>
        <taxon>Cytophagales</taxon>
        <taxon>Cyclobacteriaceae</taxon>
        <taxon>Algoriphagus</taxon>
    </lineage>
</organism>
<dbReference type="InterPro" id="IPR029056">
    <property type="entry name" value="Ribokinase-like"/>
</dbReference>
<dbReference type="KEGG" id="alm:AO498_16010"/>
<evidence type="ECO:0000259" key="20">
    <source>
        <dbReference type="PROSITE" id="PS51383"/>
    </source>
</evidence>
<reference evidence="22 23" key="2">
    <citation type="journal article" date="2016" name="Genome Announc.">
        <title>Complete Genome Sequence of Algoriphagus sp. Strain M8-2, Isolated from a Brackish Lake.</title>
        <authorList>
            <person name="Muraguchi Y."/>
            <person name="Kushimoto K."/>
            <person name="Ohtsubo Y."/>
            <person name="Suzuki T."/>
            <person name="Dohra H."/>
            <person name="Kimbara K."/>
            <person name="Shintani M."/>
        </authorList>
    </citation>
    <scope>NUCLEOTIDE SEQUENCE [LARGE SCALE GENOMIC DNA]</scope>
    <source>
        <strain evidence="22 23">M8-2</strain>
    </source>
</reference>
<evidence type="ECO:0000313" key="22">
    <source>
        <dbReference type="EMBL" id="AMQ57959.1"/>
    </source>
</evidence>
<feature type="binding site" evidence="17">
    <location>
        <begin position="402"/>
        <end position="406"/>
    </location>
    <ligand>
        <name>AMP</name>
        <dbReference type="ChEBI" id="CHEBI:456215"/>
    </ligand>
</feature>
<keyword evidence="10 17" id="KW-0520">NAD</keyword>
<comment type="similarity">
    <text evidence="17">Belongs to the NnrD/CARKD family.</text>
</comment>
<evidence type="ECO:0000256" key="11">
    <source>
        <dbReference type="ARBA" id="ARBA00023235"/>
    </source>
</evidence>
<evidence type="ECO:0000256" key="5">
    <source>
        <dbReference type="ARBA" id="ARBA00022723"/>
    </source>
</evidence>
<keyword evidence="9 18" id="KW-0630">Potassium</keyword>
<evidence type="ECO:0000256" key="7">
    <source>
        <dbReference type="ARBA" id="ARBA00022840"/>
    </source>
</evidence>
<feature type="binding site" evidence="18">
    <location>
        <position position="161"/>
    </location>
    <ligand>
        <name>K(+)</name>
        <dbReference type="ChEBI" id="CHEBI:29103"/>
    </ligand>
</feature>
<protein>
    <recommendedName>
        <fullName evidence="19">Bifunctional NAD(P)H-hydrate repair enzyme</fullName>
    </recommendedName>
    <alternativeName>
        <fullName evidence="19">Nicotinamide nucleotide repair protein</fullName>
    </alternativeName>
    <domain>
        <recommendedName>
            <fullName evidence="19">ADP-dependent (S)-NAD(P)H-hydrate dehydratase</fullName>
            <ecNumber evidence="19">4.2.1.136</ecNumber>
        </recommendedName>
        <alternativeName>
            <fullName evidence="19">ADP-dependent NAD(P)HX dehydratase</fullName>
        </alternativeName>
    </domain>
    <domain>
        <recommendedName>
            <fullName evidence="19">NAD(P)H-hydrate epimerase</fullName>
            <ecNumber evidence="19">5.1.99.6</ecNumber>
        </recommendedName>
    </domain>
</protein>
<dbReference type="NCBIfam" id="TIGR00197">
    <property type="entry name" value="yjeF_nterm"/>
    <property type="match status" value="1"/>
</dbReference>
<reference evidence="23" key="1">
    <citation type="submission" date="2015-09" db="EMBL/GenBank/DDBJ databases">
        <title>Complete sequence of Algoriphagus sp. M8-2.</title>
        <authorList>
            <person name="Shintani M."/>
        </authorList>
    </citation>
    <scope>NUCLEOTIDE SEQUENCE [LARGE SCALE GENOMIC DNA]</scope>
    <source>
        <strain evidence="23">M8-2</strain>
    </source>
</reference>
<dbReference type="PIRSF" id="PIRSF017184">
    <property type="entry name" value="Nnr"/>
    <property type="match status" value="1"/>
</dbReference>
<dbReference type="PROSITE" id="PS51385">
    <property type="entry name" value="YJEF_N"/>
    <property type="match status" value="1"/>
</dbReference>
<feature type="binding site" evidence="17">
    <location>
        <position position="261"/>
    </location>
    <ligand>
        <name>(6S)-NADPHX</name>
        <dbReference type="ChEBI" id="CHEBI:64076"/>
    </ligand>
</feature>
<dbReference type="GO" id="GO:0046496">
    <property type="term" value="P:nicotinamide nucleotide metabolic process"/>
    <property type="evidence" value="ECO:0007669"/>
    <property type="project" value="UniProtKB-UniRule"/>
</dbReference>
<dbReference type="InterPro" id="IPR004443">
    <property type="entry name" value="YjeF_N_dom"/>
</dbReference>
<proteinExistence type="inferred from homology"/>
<keyword evidence="13" id="KW-0511">Multifunctional enzyme</keyword>
<evidence type="ECO:0000256" key="19">
    <source>
        <dbReference type="PIRNR" id="PIRNR017184"/>
    </source>
</evidence>
<comment type="function">
    <text evidence="18">Catalyzes the epimerization of the S- and R-forms of NAD(P)HX, a damaged form of NAD(P)H that is a result of enzymatic or heat-dependent hydration. This is a prerequisite for the S-specific NAD(P)H-hydrate dehydratase to allow the repair of both epimers of NAD(P)HX.</text>
</comment>
<dbReference type="OrthoDB" id="9806925at2"/>
<evidence type="ECO:0000256" key="2">
    <source>
        <dbReference type="ARBA" id="ARBA00000909"/>
    </source>
</evidence>
<comment type="catalytic activity">
    <reaction evidence="15 17 19">
        <text>(6S)-NADHX + ADP = AMP + phosphate + NADH + H(+)</text>
        <dbReference type="Rhea" id="RHEA:32223"/>
        <dbReference type="ChEBI" id="CHEBI:15378"/>
        <dbReference type="ChEBI" id="CHEBI:43474"/>
        <dbReference type="ChEBI" id="CHEBI:57945"/>
        <dbReference type="ChEBI" id="CHEBI:64074"/>
        <dbReference type="ChEBI" id="CHEBI:456215"/>
        <dbReference type="ChEBI" id="CHEBI:456216"/>
        <dbReference type="EC" id="4.2.1.136"/>
    </reaction>
</comment>
<dbReference type="HAMAP" id="MF_01966">
    <property type="entry name" value="NADHX_epimerase"/>
    <property type="match status" value="1"/>
</dbReference>
<dbReference type="Pfam" id="PF01256">
    <property type="entry name" value="Carb_kinase"/>
    <property type="match status" value="1"/>
</dbReference>
<keyword evidence="8 17" id="KW-0521">NADP</keyword>
<keyword evidence="12 17" id="KW-0456">Lyase</keyword>
<dbReference type="Pfam" id="PF03853">
    <property type="entry name" value="YjeF_N"/>
    <property type="match status" value="1"/>
</dbReference>
<feature type="binding site" evidence="17">
    <location>
        <position position="431"/>
    </location>
    <ligand>
        <name>AMP</name>
        <dbReference type="ChEBI" id="CHEBI:456215"/>
    </ligand>
</feature>
<dbReference type="EC" id="5.1.99.6" evidence="19"/>
<comment type="cofactor">
    <cofactor evidence="18 19">
        <name>K(+)</name>
        <dbReference type="ChEBI" id="CHEBI:29103"/>
    </cofactor>
    <text evidence="18 19">Binds 1 potassium ion per subunit.</text>
</comment>
<dbReference type="RefSeq" id="WP_067549846.1">
    <property type="nucleotide sequence ID" value="NZ_CP012836.1"/>
</dbReference>
<dbReference type="PANTHER" id="PTHR12592">
    <property type="entry name" value="ATP-DEPENDENT (S)-NAD(P)H-HYDRATE DEHYDRATASE FAMILY MEMBER"/>
    <property type="match status" value="1"/>
</dbReference>
<comment type="function">
    <text evidence="17">Catalyzes the dehydration of the S-form of NAD(P)HX at the expense of ADP, which is converted to AMP. Together with NAD(P)HX epimerase, which catalyzes the epimerization of the S- and R-forms, the enzyme allows the repair of both epimers of NAD(P)HX, a damaged form of NAD(P)H that is a result of enzymatic or heat-dependent hydration.</text>
</comment>
<feature type="binding site" evidence="18">
    <location>
        <position position="123"/>
    </location>
    <ligand>
        <name>K(+)</name>
        <dbReference type="ChEBI" id="CHEBI:29103"/>
    </ligand>
</feature>
<evidence type="ECO:0000256" key="12">
    <source>
        <dbReference type="ARBA" id="ARBA00023239"/>
    </source>
</evidence>
<dbReference type="InterPro" id="IPR036652">
    <property type="entry name" value="YjeF_N_dom_sf"/>
</dbReference>
<comment type="subunit">
    <text evidence="17">Homotetramer.</text>
</comment>
<dbReference type="PATRIC" id="fig|1727163.4.peg.3362"/>
<sequence length="493" mass="52922">MLKILSGNQVKILDLNHQQELGISSLELMEKSAHSFVEWWAGQSFQFEKAVAIFVGSGNNGGDGLAIARLLSKGGINVNVFTCFDSEDKLSPDTSTNLNLLPAGIPVESWTLFDSSRYSAVIDSFLGVGLRGELRPKAISIIEKINSFLGKGPIYSVDLPSGLPSDESLSNLTPVVSASFTLTFSFPKLSLLFPEHASVVGELVLLDIGIPDESHERLEGENYYLQKKDVIPLHRRFHRFSHKGDFGKVLIWAGQKGKMGAAILAAKAALRTGSGLVTLQIPESERQIIQIAVPEAMCVFDPVDSHDFDAIALGPGLGQKISVEVLSSFFTSTHCPLVIDADGLNLLASHPELIAKIPKGSILTPHLGEFSRLFGTTYSSHLDRIKVGREFCLKYELNLVIKGANSAICLADGRVIFNSSGTKHMATGGVGDVLSGILVSFLGQGYSPISAVLCGVYHHGLAGEIAGSDYGRSMIATDLVEAIPESFLALDID</sequence>
<dbReference type="EMBL" id="CP012836">
    <property type="protein sequence ID" value="AMQ57959.1"/>
    <property type="molecule type" value="Genomic_DNA"/>
</dbReference>
<feature type="domain" description="YjeF N-terminal" evidence="21">
    <location>
        <begin position="10"/>
        <end position="216"/>
    </location>
</feature>
<name>A0A142ES54_9BACT</name>
<feature type="binding site" evidence="18">
    <location>
        <position position="60"/>
    </location>
    <ligand>
        <name>K(+)</name>
        <dbReference type="ChEBI" id="CHEBI:29103"/>
    </ligand>
</feature>
<dbReference type="GO" id="GO:0052855">
    <property type="term" value="F:ADP-dependent NAD(P)H-hydrate dehydratase activity"/>
    <property type="evidence" value="ECO:0007669"/>
    <property type="project" value="UniProtKB-UniRule"/>
</dbReference>
<gene>
    <name evidence="17" type="primary">nnrD</name>
    <name evidence="18" type="synonym">nnrE</name>
    <name evidence="22" type="ORF">AO498_16010</name>
</gene>
<dbReference type="SUPFAM" id="SSF64153">
    <property type="entry name" value="YjeF N-terminal domain-like"/>
    <property type="match status" value="1"/>
</dbReference>
<evidence type="ECO:0000313" key="23">
    <source>
        <dbReference type="Proteomes" id="UP000073816"/>
    </source>
</evidence>
<evidence type="ECO:0000259" key="21">
    <source>
        <dbReference type="PROSITE" id="PS51385"/>
    </source>
</evidence>
<keyword evidence="11 18" id="KW-0413">Isomerase</keyword>
<dbReference type="InterPro" id="IPR017953">
    <property type="entry name" value="Carbohydrate_kinase_pred_CS"/>
</dbReference>
<evidence type="ECO:0000256" key="4">
    <source>
        <dbReference type="ARBA" id="ARBA00009524"/>
    </source>
</evidence>
<dbReference type="CDD" id="cd01171">
    <property type="entry name" value="YXKO-related"/>
    <property type="match status" value="1"/>
</dbReference>
<evidence type="ECO:0000256" key="15">
    <source>
        <dbReference type="ARBA" id="ARBA00048238"/>
    </source>
</evidence>
<comment type="caution">
    <text evidence="18">Lacks conserved residue(s) required for the propagation of feature annotation.</text>
</comment>
<keyword evidence="6 17" id="KW-0547">Nucleotide-binding</keyword>
<comment type="catalytic activity">
    <reaction evidence="16 17 19">
        <text>(6S)-NADPHX + ADP = AMP + phosphate + NADPH + H(+)</text>
        <dbReference type="Rhea" id="RHEA:32235"/>
        <dbReference type="ChEBI" id="CHEBI:15378"/>
        <dbReference type="ChEBI" id="CHEBI:43474"/>
        <dbReference type="ChEBI" id="CHEBI:57783"/>
        <dbReference type="ChEBI" id="CHEBI:64076"/>
        <dbReference type="ChEBI" id="CHEBI:456215"/>
        <dbReference type="ChEBI" id="CHEBI:456216"/>
        <dbReference type="EC" id="4.2.1.136"/>
    </reaction>
</comment>
<dbReference type="GO" id="GO:0005524">
    <property type="term" value="F:ATP binding"/>
    <property type="evidence" value="ECO:0007669"/>
    <property type="project" value="UniProtKB-UniRule"/>
</dbReference>
<dbReference type="Proteomes" id="UP000073816">
    <property type="component" value="Chromosome"/>
</dbReference>
<comment type="similarity">
    <text evidence="3 19">In the N-terminal section; belongs to the NnrE/AIBP family.</text>
</comment>
<dbReference type="PROSITE" id="PS51383">
    <property type="entry name" value="YJEF_C_3"/>
    <property type="match status" value="1"/>
</dbReference>
<evidence type="ECO:0000256" key="18">
    <source>
        <dbReference type="HAMAP-Rule" id="MF_01966"/>
    </source>
</evidence>
<keyword evidence="5 18" id="KW-0479">Metal-binding</keyword>
<keyword evidence="7 17" id="KW-0067">ATP-binding</keyword>
<dbReference type="Gene3D" id="3.40.50.10260">
    <property type="entry name" value="YjeF N-terminal domain"/>
    <property type="match status" value="1"/>
</dbReference>
<dbReference type="HAMAP" id="MF_01965">
    <property type="entry name" value="NADHX_dehydratase"/>
    <property type="match status" value="1"/>
</dbReference>
<comment type="similarity">
    <text evidence="18">Belongs to the NnrE/AIBP family.</text>
</comment>
<evidence type="ECO:0000256" key="16">
    <source>
        <dbReference type="ARBA" id="ARBA00049209"/>
    </source>
</evidence>
<evidence type="ECO:0000256" key="13">
    <source>
        <dbReference type="ARBA" id="ARBA00023268"/>
    </source>
</evidence>
<evidence type="ECO:0000256" key="14">
    <source>
        <dbReference type="ARBA" id="ARBA00025153"/>
    </source>
</evidence>
<evidence type="ECO:0000256" key="10">
    <source>
        <dbReference type="ARBA" id="ARBA00023027"/>
    </source>
</evidence>
<evidence type="ECO:0000256" key="1">
    <source>
        <dbReference type="ARBA" id="ARBA00000013"/>
    </source>
</evidence>
<comment type="cofactor">
    <cofactor evidence="17">
        <name>Mg(2+)</name>
        <dbReference type="ChEBI" id="CHEBI:18420"/>
    </cofactor>
</comment>
<dbReference type="STRING" id="1727163.AO498_16010"/>
<comment type="function">
    <text evidence="14 19">Bifunctional enzyme that catalyzes the epimerization of the S- and R-forms of NAD(P)HX and the dehydration of the S-form of NAD(P)HX at the expense of ADP, which is converted to AMP. This allows the repair of both epimers of NAD(P)HX, a damaged form of NAD(P)H that is a result of enzymatic or heat-dependent hydration.</text>
</comment>
<evidence type="ECO:0000256" key="3">
    <source>
        <dbReference type="ARBA" id="ARBA00006001"/>
    </source>
</evidence>
<dbReference type="SUPFAM" id="SSF53613">
    <property type="entry name" value="Ribokinase-like"/>
    <property type="match status" value="1"/>
</dbReference>
<evidence type="ECO:0000256" key="8">
    <source>
        <dbReference type="ARBA" id="ARBA00022857"/>
    </source>
</evidence>
<dbReference type="GO" id="GO:0052856">
    <property type="term" value="F:NAD(P)HX epimerase activity"/>
    <property type="evidence" value="ECO:0007669"/>
    <property type="project" value="UniProtKB-UniRule"/>
</dbReference>
<feature type="binding site" evidence="17">
    <location>
        <position position="432"/>
    </location>
    <ligand>
        <name>(6S)-NADPHX</name>
        <dbReference type="ChEBI" id="CHEBI:64076"/>
    </ligand>
</feature>
<dbReference type="AlphaFoldDB" id="A0A142ES54"/>
<comment type="catalytic activity">
    <reaction evidence="2 18 19">
        <text>(6R)-NADPHX = (6S)-NADPHX</text>
        <dbReference type="Rhea" id="RHEA:32227"/>
        <dbReference type="ChEBI" id="CHEBI:64076"/>
        <dbReference type="ChEBI" id="CHEBI:64077"/>
        <dbReference type="EC" id="5.1.99.6"/>
    </reaction>
</comment>
<evidence type="ECO:0000256" key="17">
    <source>
        <dbReference type="HAMAP-Rule" id="MF_01965"/>
    </source>
</evidence>
<feature type="binding site" evidence="18">
    <location>
        <begin position="127"/>
        <end position="133"/>
    </location>
    <ligand>
        <name>(6S)-NADPHX</name>
        <dbReference type="ChEBI" id="CHEBI:64076"/>
    </ligand>
</feature>
<dbReference type="InterPro" id="IPR000631">
    <property type="entry name" value="CARKD"/>
</dbReference>
<comment type="similarity">
    <text evidence="4 19">In the C-terminal section; belongs to the NnrD/CARKD family.</text>
</comment>
<feature type="binding site" evidence="18">
    <location>
        <position position="158"/>
    </location>
    <ligand>
        <name>(6S)-NADPHX</name>
        <dbReference type="ChEBI" id="CHEBI:64076"/>
    </ligand>
</feature>
<dbReference type="PANTHER" id="PTHR12592:SF0">
    <property type="entry name" value="ATP-DEPENDENT (S)-NAD(P)H-HYDRATE DEHYDRATASE"/>
    <property type="match status" value="1"/>
</dbReference>
<dbReference type="NCBIfam" id="TIGR00196">
    <property type="entry name" value="yjeF_cterm"/>
    <property type="match status" value="1"/>
</dbReference>
<feature type="domain" description="YjeF C-terminal" evidence="20">
    <location>
        <begin position="226"/>
        <end position="490"/>
    </location>
</feature>